<keyword evidence="1" id="KW-1133">Transmembrane helix</keyword>
<keyword evidence="1" id="KW-0472">Membrane</keyword>
<protein>
    <submittedName>
        <fullName evidence="3">Uncharacterized protein</fullName>
    </submittedName>
</protein>
<evidence type="ECO:0000256" key="1">
    <source>
        <dbReference type="SAM" id="Phobius"/>
    </source>
</evidence>
<evidence type="ECO:0000313" key="3">
    <source>
        <dbReference type="EMBL" id="JAS25589.1"/>
    </source>
</evidence>
<feature type="signal peptide" evidence="2">
    <location>
        <begin position="1"/>
        <end position="17"/>
    </location>
</feature>
<organism evidence="3">
    <name type="scientific">Clastoptera arizonana</name>
    <name type="common">Arizona spittle bug</name>
    <dbReference type="NCBI Taxonomy" id="38151"/>
    <lineage>
        <taxon>Eukaryota</taxon>
        <taxon>Metazoa</taxon>
        <taxon>Ecdysozoa</taxon>
        <taxon>Arthropoda</taxon>
        <taxon>Hexapoda</taxon>
        <taxon>Insecta</taxon>
        <taxon>Pterygota</taxon>
        <taxon>Neoptera</taxon>
        <taxon>Paraneoptera</taxon>
        <taxon>Hemiptera</taxon>
        <taxon>Auchenorrhyncha</taxon>
        <taxon>Cercopoidea</taxon>
        <taxon>Clastopteridae</taxon>
        <taxon>Clastoptera</taxon>
    </lineage>
</organism>
<proteinExistence type="predicted"/>
<accession>A0A1B6DIR4</accession>
<gene>
    <name evidence="3" type="ORF">g.1439</name>
</gene>
<reference evidence="3" key="1">
    <citation type="submission" date="2015-12" db="EMBL/GenBank/DDBJ databases">
        <title>De novo transcriptome assembly of four potential Pierce s Disease insect vectors from Arizona vineyards.</title>
        <authorList>
            <person name="Tassone E.E."/>
        </authorList>
    </citation>
    <scope>NUCLEOTIDE SEQUENCE</scope>
</reference>
<feature type="transmembrane region" description="Helical" evidence="1">
    <location>
        <begin position="222"/>
        <end position="241"/>
    </location>
</feature>
<name>A0A1B6DIR4_9HEMI</name>
<dbReference type="EMBL" id="GEDC01011709">
    <property type="protein sequence ID" value="JAS25589.1"/>
    <property type="molecule type" value="Transcribed_RNA"/>
</dbReference>
<keyword evidence="1" id="KW-0812">Transmembrane</keyword>
<feature type="chain" id="PRO_5008581303" evidence="2">
    <location>
        <begin position="18"/>
        <end position="306"/>
    </location>
</feature>
<keyword evidence="2" id="KW-0732">Signal</keyword>
<evidence type="ECO:0000256" key="2">
    <source>
        <dbReference type="SAM" id="SignalP"/>
    </source>
</evidence>
<sequence length="306" mass="36336">MNFIQFYCLANLIAASAVNIRANKDNGDFKVIIGQEFIDLKLFDSGLDDSVSESILAKFKAIDYFVKNNEKERDKLIGFDDYFIVDNAKFNHENEFRIYDNENIKDVRKHKLQRSYVDNYKTNHNITHYVENGTYDYDYENFKKEYYIMLPSEKENITKVIKPLNFSKFEEVYDEEKKKIKLNCTFIGKDNCGWRGIQCAWDDVKQSKNLDDYLKAGLRLSAILWFWFKIYVAVAVALWIFKGWCCCCCMFKVCKNKKIIQDIKHYMLNNPPGLIRNHDGSVSRYKPTIKEFENYSHLEKEIYYNV</sequence>
<dbReference type="AlphaFoldDB" id="A0A1B6DIR4"/>